<dbReference type="InterPro" id="IPR013525">
    <property type="entry name" value="ABC2_TM"/>
</dbReference>
<evidence type="ECO:0000256" key="1">
    <source>
        <dbReference type="ARBA" id="ARBA00004141"/>
    </source>
</evidence>
<keyword evidence="2 5" id="KW-0812">Transmembrane</keyword>
<feature type="domain" description="ABC transmembrane type-2" evidence="6">
    <location>
        <begin position="25"/>
        <end position="252"/>
    </location>
</feature>
<keyword evidence="4 5" id="KW-0472">Membrane</keyword>
<accession>A0A1F8HBB4</accession>
<dbReference type="PANTHER" id="PTHR43229">
    <property type="entry name" value="NODULATION PROTEIN J"/>
    <property type="match status" value="1"/>
</dbReference>
<feature type="transmembrane region" description="Helical" evidence="5">
    <location>
        <begin position="110"/>
        <end position="130"/>
    </location>
</feature>
<comment type="subcellular location">
    <subcellularLocation>
        <location evidence="5">Cell membrane</location>
        <topology evidence="5">Multi-pass membrane protein</topology>
    </subcellularLocation>
    <subcellularLocation>
        <location evidence="1">Membrane</location>
        <topology evidence="1">Multi-pass membrane protein</topology>
    </subcellularLocation>
</comment>
<keyword evidence="5" id="KW-0813">Transport</keyword>
<keyword evidence="5" id="KW-1003">Cell membrane</keyword>
<feature type="transmembrane region" description="Helical" evidence="5">
    <location>
        <begin position="136"/>
        <end position="160"/>
    </location>
</feature>
<dbReference type="PROSITE" id="PS51012">
    <property type="entry name" value="ABC_TM2"/>
    <property type="match status" value="1"/>
</dbReference>
<comment type="similarity">
    <text evidence="5">Belongs to the ABC-2 integral membrane protein family.</text>
</comment>
<evidence type="ECO:0000259" key="6">
    <source>
        <dbReference type="PROSITE" id="PS51012"/>
    </source>
</evidence>
<evidence type="ECO:0000256" key="3">
    <source>
        <dbReference type="ARBA" id="ARBA00022989"/>
    </source>
</evidence>
<keyword evidence="3 5" id="KW-1133">Transmembrane helix</keyword>
<dbReference type="InterPro" id="IPR051784">
    <property type="entry name" value="Nod_factor_ABC_transporter"/>
</dbReference>
<evidence type="ECO:0000256" key="2">
    <source>
        <dbReference type="ARBA" id="ARBA00022692"/>
    </source>
</evidence>
<protein>
    <recommendedName>
        <fullName evidence="5">Transport permease protein</fullName>
    </recommendedName>
</protein>
<dbReference type="EMBL" id="MGKW01000002">
    <property type="protein sequence ID" value="OGN34903.1"/>
    <property type="molecule type" value="Genomic_DNA"/>
</dbReference>
<name>A0A1F8HBB4_9BACT</name>
<feature type="transmembrane region" description="Helical" evidence="5">
    <location>
        <begin position="227"/>
        <end position="246"/>
    </location>
</feature>
<dbReference type="Proteomes" id="UP000178155">
    <property type="component" value="Unassembled WGS sequence"/>
</dbReference>
<dbReference type="InterPro" id="IPR047817">
    <property type="entry name" value="ABC2_TM_bact-type"/>
</dbReference>
<dbReference type="PIRSF" id="PIRSF006648">
    <property type="entry name" value="DrrB"/>
    <property type="match status" value="1"/>
</dbReference>
<dbReference type="AlphaFoldDB" id="A0A1F8HBB4"/>
<feature type="transmembrane region" description="Helical" evidence="5">
    <location>
        <begin position="172"/>
        <end position="191"/>
    </location>
</feature>
<dbReference type="InterPro" id="IPR000412">
    <property type="entry name" value="ABC_2_transport"/>
</dbReference>
<feature type="transmembrane region" description="Helical" evidence="5">
    <location>
        <begin position="23"/>
        <end position="44"/>
    </location>
</feature>
<reference evidence="7 8" key="1">
    <citation type="journal article" date="2016" name="Nat. Commun.">
        <title>Thousands of microbial genomes shed light on interconnected biogeochemical processes in an aquifer system.</title>
        <authorList>
            <person name="Anantharaman K."/>
            <person name="Brown C.T."/>
            <person name="Hug L.A."/>
            <person name="Sharon I."/>
            <person name="Castelle C.J."/>
            <person name="Probst A.J."/>
            <person name="Thomas B.C."/>
            <person name="Singh A."/>
            <person name="Wilkins M.J."/>
            <person name="Karaoz U."/>
            <person name="Brodie E.L."/>
            <person name="Williams K.H."/>
            <person name="Hubbard S.S."/>
            <person name="Banfield J.F."/>
        </authorList>
    </citation>
    <scope>NUCLEOTIDE SEQUENCE [LARGE SCALE GENOMIC DNA]</scope>
</reference>
<gene>
    <name evidence="7" type="ORF">A3I39_01280</name>
</gene>
<dbReference type="GO" id="GO:0043190">
    <property type="term" value="C:ATP-binding cassette (ABC) transporter complex"/>
    <property type="evidence" value="ECO:0007669"/>
    <property type="project" value="InterPro"/>
</dbReference>
<evidence type="ECO:0000313" key="8">
    <source>
        <dbReference type="Proteomes" id="UP000178155"/>
    </source>
</evidence>
<dbReference type="GO" id="GO:0140359">
    <property type="term" value="F:ABC-type transporter activity"/>
    <property type="evidence" value="ECO:0007669"/>
    <property type="project" value="InterPro"/>
</dbReference>
<organism evidence="7 8">
    <name type="scientific">Candidatus Yanofskybacteria bacterium RIFCSPLOWO2_02_FULL_47_9b</name>
    <dbReference type="NCBI Taxonomy" id="1802708"/>
    <lineage>
        <taxon>Bacteria</taxon>
        <taxon>Candidatus Yanofskyibacteriota</taxon>
    </lineage>
</organism>
<sequence length="253" mass="27919">MNSYLISDILVMIKRNLTHVMRLPQLIVFSTIQPVMFVLLFTYVFGGAIKTGTVDYINYLLPGILVQTTVFGSMMTGIGLAADMAQGIIDRFRSLPMTRSSFLIGRTISDLVRNVFVVVLMILVGVLIGFRFEGGFFNGLAAVGMMLLFGFAFSWISAAIGMTVKNVETAQSAGFIWVFPLVFASSIFVPVETMSKGVRIFAEHNPVSYTANTVRALTMGTPVGTDIYYAFAWIIGIMVVFIPLAVNRYRKIN</sequence>
<evidence type="ECO:0000313" key="7">
    <source>
        <dbReference type="EMBL" id="OGN34903.1"/>
    </source>
</evidence>
<dbReference type="Pfam" id="PF01061">
    <property type="entry name" value="ABC2_membrane"/>
    <property type="match status" value="1"/>
</dbReference>
<evidence type="ECO:0000256" key="5">
    <source>
        <dbReference type="RuleBase" id="RU361157"/>
    </source>
</evidence>
<dbReference type="PANTHER" id="PTHR43229:SF2">
    <property type="entry name" value="NODULATION PROTEIN J"/>
    <property type="match status" value="1"/>
</dbReference>
<feature type="transmembrane region" description="Helical" evidence="5">
    <location>
        <begin position="64"/>
        <end position="89"/>
    </location>
</feature>
<comment type="caution">
    <text evidence="7">The sequence shown here is derived from an EMBL/GenBank/DDBJ whole genome shotgun (WGS) entry which is preliminary data.</text>
</comment>
<proteinExistence type="inferred from homology"/>
<evidence type="ECO:0000256" key="4">
    <source>
        <dbReference type="ARBA" id="ARBA00023136"/>
    </source>
</evidence>